<dbReference type="Pfam" id="PF07065">
    <property type="entry name" value="D123"/>
    <property type="match status" value="1"/>
</dbReference>
<evidence type="ECO:0000313" key="5">
    <source>
        <dbReference type="Proteomes" id="UP000789342"/>
    </source>
</evidence>
<dbReference type="PANTHER" id="PTHR15323:SF6">
    <property type="entry name" value="CELL DIVISION CYCLE PROTEIN 123 HOMOLOG"/>
    <property type="match status" value="1"/>
</dbReference>
<name>A0A9N8WKH9_9GLOM</name>
<evidence type="ECO:0000259" key="3">
    <source>
        <dbReference type="Pfam" id="PF24845"/>
    </source>
</evidence>
<dbReference type="InterPro" id="IPR009772">
    <property type="entry name" value="CDC123"/>
</dbReference>
<dbReference type="Pfam" id="PF24845">
    <property type="entry name" value="DUF7721"/>
    <property type="match status" value="1"/>
</dbReference>
<proteinExistence type="inferred from homology"/>
<gene>
    <name evidence="4" type="ORF">AMORRO_LOCUS2572</name>
</gene>
<evidence type="ECO:0000256" key="2">
    <source>
        <dbReference type="SAM" id="MobiDB-lite"/>
    </source>
</evidence>
<evidence type="ECO:0000313" key="4">
    <source>
        <dbReference type="EMBL" id="CAG8486554.1"/>
    </source>
</evidence>
<comment type="similarity">
    <text evidence="1">Belongs to the CDC123 family.</text>
</comment>
<evidence type="ECO:0000256" key="1">
    <source>
        <dbReference type="ARBA" id="ARBA00011047"/>
    </source>
</evidence>
<dbReference type="InterPro" id="IPR056138">
    <property type="entry name" value="DUF7721"/>
</dbReference>
<dbReference type="AlphaFoldDB" id="A0A9N8WKH9"/>
<dbReference type="PANTHER" id="PTHR15323">
    <property type="entry name" value="D123 PROTEIN"/>
    <property type="match status" value="1"/>
</dbReference>
<keyword evidence="5" id="KW-1185">Reference proteome</keyword>
<feature type="compositionally biased region" description="Acidic residues" evidence="2">
    <location>
        <begin position="201"/>
        <end position="222"/>
    </location>
</feature>
<reference evidence="4" key="1">
    <citation type="submission" date="2021-06" db="EMBL/GenBank/DDBJ databases">
        <authorList>
            <person name="Kallberg Y."/>
            <person name="Tangrot J."/>
            <person name="Rosling A."/>
        </authorList>
    </citation>
    <scope>NUCLEOTIDE SEQUENCE</scope>
    <source>
        <strain evidence="4">CL551</strain>
    </source>
</reference>
<protein>
    <submittedName>
        <fullName evidence="4">16231_t:CDS:1</fullName>
    </submittedName>
</protein>
<feature type="region of interest" description="Disordered" evidence="2">
    <location>
        <begin position="7"/>
        <end position="33"/>
    </location>
</feature>
<feature type="domain" description="DUF7721" evidence="3">
    <location>
        <begin position="24"/>
        <end position="70"/>
    </location>
</feature>
<organism evidence="4 5">
    <name type="scientific">Acaulospora morrowiae</name>
    <dbReference type="NCBI Taxonomy" id="94023"/>
    <lineage>
        <taxon>Eukaryota</taxon>
        <taxon>Fungi</taxon>
        <taxon>Fungi incertae sedis</taxon>
        <taxon>Mucoromycota</taxon>
        <taxon>Glomeromycotina</taxon>
        <taxon>Glomeromycetes</taxon>
        <taxon>Diversisporales</taxon>
        <taxon>Acaulosporaceae</taxon>
        <taxon>Acaulospora</taxon>
    </lineage>
</organism>
<comment type="caution">
    <text evidence="4">The sequence shown here is derived from an EMBL/GenBank/DDBJ whole genome shotgun (WGS) entry which is preliminary data.</text>
</comment>
<sequence length="481" mass="55341">MFNVLASALKGRDDDEQGEGSGPNSDTEIDHETVLNHHKKIYESEEVTDHSEKELGHAAAFEAFKKLSSGDLKGVDKQALISMAMQEGMKIWQKKKSSGDDSGDSKGITIDISSWVDFLLRSVPTGHQNSHTTNTTLPFPPLTEQHILNCAFSSWYSNFRTVTLKSKIIRPLPEEFIEYLHADGVFLPDRNYLEGSYNAEYSEDDDDDFNEAGVESVEDDDEKPLPSFPGLERRIWQTIEDFDGAIFPKLNWSSPKDAAWISATNTLKCTTPSDIFLLLKSSDFIAHDLDHAFDDCIYDGQEATRRRRRPDAFELVLRKWYDVAPSLEFRCFVRNDRIVGISQRDPNFYPFLNDIKEELETKIKNFFATNIQNKFLNNDYVFDTYVTRNRDRVWLIDFNPFGPMTDSLLYTWDEILTATESPTFRIITSQTEANQSRSQPFVVNRYPREVFDFSQNQTVAEFAERFQRELMIAGEESSEEE</sequence>
<dbReference type="EMBL" id="CAJVPV010001106">
    <property type="protein sequence ID" value="CAG8486554.1"/>
    <property type="molecule type" value="Genomic_DNA"/>
</dbReference>
<dbReference type="OrthoDB" id="360540at2759"/>
<dbReference type="Proteomes" id="UP000789342">
    <property type="component" value="Unassembled WGS sequence"/>
</dbReference>
<dbReference type="GO" id="GO:0005737">
    <property type="term" value="C:cytoplasm"/>
    <property type="evidence" value="ECO:0007669"/>
    <property type="project" value="TreeGrafter"/>
</dbReference>
<feature type="region of interest" description="Disordered" evidence="2">
    <location>
        <begin position="201"/>
        <end position="223"/>
    </location>
</feature>
<accession>A0A9N8WKH9</accession>